<comment type="caution">
    <text evidence="3">The sequence shown here is derived from an EMBL/GenBank/DDBJ whole genome shotgun (WGS) entry which is preliminary data.</text>
</comment>
<keyword evidence="4" id="KW-1185">Reference proteome</keyword>
<dbReference type="Gene3D" id="2.60.40.10">
    <property type="entry name" value="Immunoglobulins"/>
    <property type="match status" value="2"/>
</dbReference>
<dbReference type="RefSeq" id="WP_114794571.1">
    <property type="nucleotide sequence ID" value="NZ_QQZY01000001.1"/>
</dbReference>
<feature type="chain" id="PRO_5029684874" description="Bacterial extracellular solute-binding protein, family 5 Middle" evidence="2">
    <location>
        <begin position="24"/>
        <end position="575"/>
    </location>
</feature>
<evidence type="ECO:0000256" key="2">
    <source>
        <dbReference type="SAM" id="SignalP"/>
    </source>
</evidence>
<reference evidence="4" key="2">
    <citation type="journal article" date="2019" name="MicrobiologyOpen">
        <title>High-quality draft genome sequence of Gaiella occulta isolated from a 150 meter deep mineral water borehole and comparison with the genome sequences of other deep-branching lineages of the phylum Actinobacteria.</title>
        <authorList>
            <person name="Severino R."/>
            <person name="Froufe H.J.C."/>
            <person name="Barroso C."/>
            <person name="Albuquerque L."/>
            <person name="Lobo-da-Cunha A."/>
            <person name="da Costa M.S."/>
            <person name="Egas C."/>
        </authorList>
    </citation>
    <scope>NUCLEOTIDE SEQUENCE [LARGE SCALE GENOMIC DNA]</scope>
    <source>
        <strain evidence="4">F2-233</strain>
    </source>
</reference>
<gene>
    <name evidence="3" type="ORF">Gocc_0087</name>
</gene>
<evidence type="ECO:0000256" key="1">
    <source>
        <dbReference type="SAM" id="MobiDB-lite"/>
    </source>
</evidence>
<feature type="region of interest" description="Disordered" evidence="1">
    <location>
        <begin position="356"/>
        <end position="390"/>
    </location>
</feature>
<dbReference type="EMBL" id="QQZY01000001">
    <property type="protein sequence ID" value="RDI75668.1"/>
    <property type="molecule type" value="Genomic_DNA"/>
</dbReference>
<accession>A0A7M2YZW1</accession>
<dbReference type="InterPro" id="IPR013783">
    <property type="entry name" value="Ig-like_fold"/>
</dbReference>
<feature type="signal peptide" evidence="2">
    <location>
        <begin position="1"/>
        <end position="23"/>
    </location>
</feature>
<protein>
    <recommendedName>
        <fullName evidence="5">Bacterial extracellular solute-binding protein, family 5 Middle</fullName>
    </recommendedName>
</protein>
<organism evidence="3 4">
    <name type="scientific">Gaiella occulta</name>
    <dbReference type="NCBI Taxonomy" id="1002870"/>
    <lineage>
        <taxon>Bacteria</taxon>
        <taxon>Bacillati</taxon>
        <taxon>Actinomycetota</taxon>
        <taxon>Thermoleophilia</taxon>
        <taxon>Gaiellales</taxon>
        <taxon>Gaiellaceae</taxon>
        <taxon>Gaiella</taxon>
    </lineage>
</organism>
<dbReference type="AlphaFoldDB" id="A0A7M2YZW1"/>
<evidence type="ECO:0000313" key="3">
    <source>
        <dbReference type="EMBL" id="RDI75668.1"/>
    </source>
</evidence>
<reference evidence="3 4" key="1">
    <citation type="submission" date="2018-07" db="EMBL/GenBank/DDBJ databases">
        <title>High-quality-draft genome sequence of Gaiella occulta.</title>
        <authorList>
            <person name="Severino R."/>
            <person name="Froufe H.J.C."/>
            <person name="Rainey F.A."/>
            <person name="Barroso C."/>
            <person name="Albuquerque L."/>
            <person name="Lobo-Da-Cunha A."/>
            <person name="Da Costa M.S."/>
            <person name="Egas C."/>
        </authorList>
    </citation>
    <scope>NUCLEOTIDE SEQUENCE [LARGE SCALE GENOMIC DNA]</scope>
    <source>
        <strain evidence="3 4">F2-233</strain>
    </source>
</reference>
<evidence type="ECO:0008006" key="5">
    <source>
        <dbReference type="Google" id="ProtNLM"/>
    </source>
</evidence>
<evidence type="ECO:0000313" key="4">
    <source>
        <dbReference type="Proteomes" id="UP000254134"/>
    </source>
</evidence>
<name>A0A7M2YZW1_9ACTN</name>
<dbReference type="Proteomes" id="UP000254134">
    <property type="component" value="Unassembled WGS sequence"/>
</dbReference>
<dbReference type="GO" id="GO:0005975">
    <property type="term" value="P:carbohydrate metabolic process"/>
    <property type="evidence" value="ECO:0007669"/>
    <property type="project" value="UniProtKB-ARBA"/>
</dbReference>
<keyword evidence="2" id="KW-0732">Signal</keyword>
<feature type="compositionally biased region" description="Low complexity" evidence="1">
    <location>
        <begin position="356"/>
        <end position="384"/>
    </location>
</feature>
<proteinExistence type="predicted"/>
<sequence length="575" mass="60800">MRYVRLALLAAAAVTLLSGSALAQSTTSLGPPQGLKPFLLRASEPAIHVFPRTPSFSWAPVRGAYRYEFQLSKTAAFQDGSIFWASSGLRGPAVALPVTLPWMTGAPYAAYARVRAVTSRGVTAWSRPYGFNLEWTDVPKQVSTYPGMLQWTPVEGATSYQVWLPSINRKFESRTTAADEREIYAFRTAPLGPVVWRVRAVRRVDPARVALNHLPPVSYGPWSPRYTATNPTLAGGVVRPLASVSAAATSTSSVVRAHEMTPAFVFSGTADASGARHTLFRVYVFSDARCVNTVFTGAVVGGQSYVPRRAGTLALPTDPKALAAAATTTIAVGDEPKPTTVDGAPVKPTEALVPVAAGGATSSSSSSSSSTAAGAGSDATSAGTPLPTISGWPPIDLLESGWPNGRFYWTVVPVAPVPTFDDTGTISAYTYSDVELPQDACAAGRVLQFGKVSSPAVAGQGTPFASGLSPTGRLVASSGANSVFHGAPLVAWKPVPGAETYQVEWSRTRYPWRAIKRIDVTGGTAVSLPLKTGSWWYRVRGVDPAMPAGRQAMTWSAPLRLTVAKPKFRLIASSR</sequence>
<dbReference type="OrthoDB" id="5485729at2"/>